<protein>
    <submittedName>
        <fullName evidence="1">Uncharacterized protein</fullName>
    </submittedName>
</protein>
<accession>A0A7C5V423</accession>
<dbReference type="AlphaFoldDB" id="A0A7C5V423"/>
<organism evidence="1">
    <name type="scientific">Caldicellulosiruptor owensensis</name>
    <dbReference type="NCBI Taxonomy" id="55205"/>
    <lineage>
        <taxon>Bacteria</taxon>
        <taxon>Bacillati</taxon>
        <taxon>Bacillota</taxon>
        <taxon>Bacillota incertae sedis</taxon>
        <taxon>Caldicellulosiruptorales</taxon>
        <taxon>Caldicellulosiruptoraceae</taxon>
        <taxon>Caldicellulosiruptor</taxon>
    </lineage>
</organism>
<proteinExistence type="predicted"/>
<dbReference type="EMBL" id="DRUZ01000064">
    <property type="protein sequence ID" value="HHS01863.1"/>
    <property type="molecule type" value="Genomic_DNA"/>
</dbReference>
<name>A0A7C5V423_9FIRM</name>
<comment type="caution">
    <text evidence="1">The sequence shown here is derived from an EMBL/GenBank/DDBJ whole genome shotgun (WGS) entry which is preliminary data.</text>
</comment>
<evidence type="ECO:0000313" key="1">
    <source>
        <dbReference type="EMBL" id="HHS01863.1"/>
    </source>
</evidence>
<sequence>MVGLEDLYICISNDFELLRFPTYGILEKKINSAEDTSNESEINRNDLRNSIELVNKEAVKVLEMCDGKRNAMKLLKCFHMEMINEKRK</sequence>
<gene>
    <name evidence="1" type="ORF">ENL71_04950</name>
</gene>
<reference evidence="1" key="1">
    <citation type="journal article" date="2020" name="mSystems">
        <title>Genome- and Community-Level Interaction Insights into Carbon Utilization and Element Cycling Functions of Hydrothermarchaeota in Hydrothermal Sediment.</title>
        <authorList>
            <person name="Zhou Z."/>
            <person name="Liu Y."/>
            <person name="Xu W."/>
            <person name="Pan J."/>
            <person name="Luo Z.H."/>
            <person name="Li M."/>
        </authorList>
    </citation>
    <scope>NUCLEOTIDE SEQUENCE [LARGE SCALE GENOMIC DNA]</scope>
    <source>
        <strain evidence="1">SpSt-102</strain>
    </source>
</reference>